<sequence length="280" mass="32599">MALIEKAKSLVHPRNTLNDLPTVDWLKATRSWFMMRPKGRGSKISHPASFPEELVANYIQFFTKKNALVLDTFLGSGTTTLVARQLQRNAVGIELNKKYAELSQERLNEFPENNTKQLVINDDSRNLKKIFKKQGIPQIDFCITSPPYWNQLKNKGLKNTVDRSKSRKKLNLDVDYGSNSKDIGMIDEYDSFLDAQDEIFDKVYDLMKPRGYLLVVTNNVYKGGRMWPLAFDTVTRLSKKWVPKDEQIWCQDSRRLHPFGMFHSYIGNRAHHYCLIFRKE</sequence>
<dbReference type="InterPro" id="IPR017985">
    <property type="entry name" value="MeTrfase_CN4_CS"/>
</dbReference>
<evidence type="ECO:0000256" key="6">
    <source>
        <dbReference type="ARBA" id="ARBA00023125"/>
    </source>
</evidence>
<evidence type="ECO:0000256" key="1">
    <source>
        <dbReference type="ARBA" id="ARBA00010203"/>
    </source>
</evidence>
<evidence type="ECO:0000256" key="5">
    <source>
        <dbReference type="ARBA" id="ARBA00022747"/>
    </source>
</evidence>
<dbReference type="OrthoDB" id="38200at2157"/>
<comment type="similarity">
    <text evidence="1">Belongs to the N(4)/N(6)-methyltransferase family. N(4) subfamily.</text>
</comment>
<evidence type="ECO:0000256" key="7">
    <source>
        <dbReference type="ARBA" id="ARBA00049120"/>
    </source>
</evidence>
<dbReference type="SUPFAM" id="SSF53335">
    <property type="entry name" value="S-adenosyl-L-methionine-dependent methyltransferases"/>
    <property type="match status" value="2"/>
</dbReference>
<dbReference type="STRING" id="1580092.NADRNF5_1373"/>
<evidence type="ECO:0000256" key="3">
    <source>
        <dbReference type="ARBA" id="ARBA00022679"/>
    </source>
</evidence>
<comment type="catalytic activity">
    <reaction evidence="7 8">
        <text>a 2'-deoxycytidine in DNA + S-adenosyl-L-methionine = an N(4)-methyl-2'-deoxycytidine in DNA + S-adenosyl-L-homocysteine + H(+)</text>
        <dbReference type="Rhea" id="RHEA:16857"/>
        <dbReference type="Rhea" id="RHEA-COMP:11369"/>
        <dbReference type="Rhea" id="RHEA-COMP:13674"/>
        <dbReference type="ChEBI" id="CHEBI:15378"/>
        <dbReference type="ChEBI" id="CHEBI:57856"/>
        <dbReference type="ChEBI" id="CHEBI:59789"/>
        <dbReference type="ChEBI" id="CHEBI:85452"/>
        <dbReference type="ChEBI" id="CHEBI:137933"/>
        <dbReference type="EC" id="2.1.1.113"/>
    </reaction>
</comment>
<dbReference type="Gene3D" id="3.40.50.150">
    <property type="entry name" value="Vaccinia Virus protein VP39"/>
    <property type="match status" value="2"/>
</dbReference>
<dbReference type="Pfam" id="PF01555">
    <property type="entry name" value="N6_N4_Mtase"/>
    <property type="match status" value="2"/>
</dbReference>
<reference evidence="10 11" key="2">
    <citation type="journal article" date="2016" name="ISME J.">
        <title>Physiological and genomic characterization of two novel marine thaumarchaeal strains indicates niche differentiation.</title>
        <authorList>
            <person name="Bayer B."/>
            <person name="Vojvoda J."/>
            <person name="Offre P."/>
            <person name="Alves R.J."/>
            <person name="Elisabeth N.H."/>
            <person name="Garcia J.A."/>
            <person name="Volland J.M."/>
            <person name="Srivastava A."/>
            <person name="Schleper C."/>
            <person name="Herndl G.J."/>
        </authorList>
    </citation>
    <scope>NUCLEOTIDE SEQUENCE [LARGE SCALE GENOMIC DNA]</scope>
    <source>
        <strain evidence="10 11">NF5</strain>
    </source>
</reference>
<dbReference type="Proteomes" id="UP000032408">
    <property type="component" value="Chromosome"/>
</dbReference>
<dbReference type="GO" id="GO:0003677">
    <property type="term" value="F:DNA binding"/>
    <property type="evidence" value="ECO:0007669"/>
    <property type="project" value="UniProtKB-KW"/>
</dbReference>
<evidence type="ECO:0000313" key="11">
    <source>
        <dbReference type="Proteomes" id="UP000032408"/>
    </source>
</evidence>
<dbReference type="GO" id="GO:0009307">
    <property type="term" value="P:DNA restriction-modification system"/>
    <property type="evidence" value="ECO:0007669"/>
    <property type="project" value="UniProtKB-KW"/>
</dbReference>
<proteinExistence type="inferred from homology"/>
<evidence type="ECO:0000256" key="2">
    <source>
        <dbReference type="ARBA" id="ARBA00022603"/>
    </source>
</evidence>
<dbReference type="HOGENOM" id="CLU_060286_0_0_2"/>
<keyword evidence="6" id="KW-0238">DNA-binding</keyword>
<dbReference type="EMBL" id="CP011070">
    <property type="protein sequence ID" value="AJW71059.1"/>
    <property type="molecule type" value="Genomic_DNA"/>
</dbReference>
<feature type="domain" description="DNA methylase N-4/N-6" evidence="9">
    <location>
        <begin position="139"/>
        <end position="279"/>
    </location>
</feature>
<accession>A0A0D5C2M8</accession>
<keyword evidence="2 8" id="KW-0489">Methyltransferase</keyword>
<protein>
    <recommendedName>
        <fullName evidence="8">Type II methyltransferase</fullName>
        <ecNumber evidence="8">2.1.1.113</ecNumber>
    </recommendedName>
    <alternativeName>
        <fullName evidence="8">N-4 cytosine-specific methyltransferase</fullName>
    </alternativeName>
</protein>
<keyword evidence="4 8" id="KW-0949">S-adenosyl-L-methionine</keyword>
<reference evidence="11" key="1">
    <citation type="submission" date="2015-03" db="EMBL/GenBank/DDBJ databases">
        <title>Characterization of two novel Thaumarchaeota isolated from the Northern Adriatic Sea.</title>
        <authorList>
            <person name="Bayer B."/>
            <person name="Vojvoda J."/>
            <person name="Offre P."/>
            <person name="Srivastava A."/>
            <person name="Elisabeth N."/>
            <person name="Garcia J.A.L."/>
            <person name="Schleper C."/>
            <person name="Herndl G.J."/>
        </authorList>
    </citation>
    <scope>NUCLEOTIDE SEQUENCE [LARGE SCALE GENOMIC DNA]</scope>
    <source>
        <strain evidence="11">NF5</strain>
    </source>
</reference>
<dbReference type="InterPro" id="IPR029063">
    <property type="entry name" value="SAM-dependent_MTases_sf"/>
</dbReference>
<keyword evidence="5 8" id="KW-0680">Restriction system</keyword>
<dbReference type="KEGG" id="nin:NADRNF5_1373"/>
<dbReference type="InterPro" id="IPR002941">
    <property type="entry name" value="DNA_methylase_N4/N6"/>
</dbReference>
<keyword evidence="3" id="KW-0808">Transferase</keyword>
<dbReference type="EC" id="2.1.1.113" evidence="8"/>
<dbReference type="GO" id="GO:0015667">
    <property type="term" value="F:site-specific DNA-methyltransferase (cytosine-N4-specific) activity"/>
    <property type="evidence" value="ECO:0007669"/>
    <property type="project" value="UniProtKB-EC"/>
</dbReference>
<evidence type="ECO:0000256" key="4">
    <source>
        <dbReference type="ARBA" id="ARBA00022691"/>
    </source>
</evidence>
<dbReference type="GeneID" id="24820563"/>
<dbReference type="GO" id="GO:0032259">
    <property type="term" value="P:methylation"/>
    <property type="evidence" value="ECO:0007669"/>
    <property type="project" value="UniProtKB-KW"/>
</dbReference>
<dbReference type="PRINTS" id="PR00508">
    <property type="entry name" value="S21N4MTFRASE"/>
</dbReference>
<dbReference type="InterPro" id="IPR001091">
    <property type="entry name" value="RM_Methyltransferase"/>
</dbReference>
<keyword evidence="11" id="KW-1185">Reference proteome</keyword>
<feature type="domain" description="DNA methylase N-4/N-6" evidence="9">
    <location>
        <begin position="37"/>
        <end position="105"/>
    </location>
</feature>
<name>A0A0D5C2M8_9ARCH</name>
<dbReference type="REBASE" id="107051">
    <property type="entry name" value="M.NspNF5ORF1373P"/>
</dbReference>
<dbReference type="RefSeq" id="WP_048116360.1">
    <property type="nucleotide sequence ID" value="NZ_CP011070.1"/>
</dbReference>
<evidence type="ECO:0000256" key="8">
    <source>
        <dbReference type="RuleBase" id="RU362026"/>
    </source>
</evidence>
<gene>
    <name evidence="10" type="ORF">NADRNF5_1373</name>
</gene>
<dbReference type="AlphaFoldDB" id="A0A0D5C2M8"/>
<organism evidence="10 11">
    <name type="scientific">Nitrosopumilus adriaticus</name>
    <dbReference type="NCBI Taxonomy" id="1580092"/>
    <lineage>
        <taxon>Archaea</taxon>
        <taxon>Nitrososphaerota</taxon>
        <taxon>Nitrososphaeria</taxon>
        <taxon>Nitrosopumilales</taxon>
        <taxon>Nitrosopumilaceae</taxon>
        <taxon>Nitrosopumilus</taxon>
    </lineage>
</organism>
<evidence type="ECO:0000313" key="10">
    <source>
        <dbReference type="EMBL" id="AJW71059.1"/>
    </source>
</evidence>
<evidence type="ECO:0000259" key="9">
    <source>
        <dbReference type="Pfam" id="PF01555"/>
    </source>
</evidence>
<dbReference type="GO" id="GO:0008170">
    <property type="term" value="F:N-methyltransferase activity"/>
    <property type="evidence" value="ECO:0007669"/>
    <property type="project" value="InterPro"/>
</dbReference>
<dbReference type="PROSITE" id="PS00093">
    <property type="entry name" value="N4_MTASE"/>
    <property type="match status" value="1"/>
</dbReference>